<evidence type="ECO:0000313" key="5">
    <source>
        <dbReference type="Proteomes" id="UP001362999"/>
    </source>
</evidence>
<feature type="compositionally biased region" description="Basic residues" evidence="2">
    <location>
        <begin position="117"/>
        <end position="140"/>
    </location>
</feature>
<evidence type="ECO:0000256" key="1">
    <source>
        <dbReference type="ARBA" id="ARBA00023002"/>
    </source>
</evidence>
<protein>
    <recommendedName>
        <fullName evidence="3">Mannitol dehydrogenase N-terminal domain-containing protein</fullName>
    </recommendedName>
</protein>
<dbReference type="GO" id="GO:0008926">
    <property type="term" value="F:mannitol-1-phosphate 5-dehydrogenase activity"/>
    <property type="evidence" value="ECO:0007669"/>
    <property type="project" value="TreeGrafter"/>
</dbReference>
<keyword evidence="1" id="KW-0560">Oxidoreductase</keyword>
<feature type="compositionally biased region" description="Basic residues" evidence="2">
    <location>
        <begin position="75"/>
        <end position="85"/>
    </location>
</feature>
<organism evidence="4 5">
    <name type="scientific">Favolaschia claudopus</name>
    <dbReference type="NCBI Taxonomy" id="2862362"/>
    <lineage>
        <taxon>Eukaryota</taxon>
        <taxon>Fungi</taxon>
        <taxon>Dikarya</taxon>
        <taxon>Basidiomycota</taxon>
        <taxon>Agaricomycotina</taxon>
        <taxon>Agaricomycetes</taxon>
        <taxon>Agaricomycetidae</taxon>
        <taxon>Agaricales</taxon>
        <taxon>Marasmiineae</taxon>
        <taxon>Mycenaceae</taxon>
        <taxon>Favolaschia</taxon>
    </lineage>
</organism>
<dbReference type="GO" id="GO:0019592">
    <property type="term" value="P:mannitol catabolic process"/>
    <property type="evidence" value="ECO:0007669"/>
    <property type="project" value="TreeGrafter"/>
</dbReference>
<dbReference type="InterPro" id="IPR036291">
    <property type="entry name" value="NAD(P)-bd_dom_sf"/>
</dbReference>
<dbReference type="AlphaFoldDB" id="A0AAW0B9N4"/>
<dbReference type="PANTHER" id="PTHR30524:SF0">
    <property type="entry name" value="ALTRONATE OXIDOREDUCTASE-RELATED"/>
    <property type="match status" value="1"/>
</dbReference>
<evidence type="ECO:0000259" key="3">
    <source>
        <dbReference type="Pfam" id="PF01232"/>
    </source>
</evidence>
<feature type="compositionally biased region" description="Polar residues" evidence="2">
    <location>
        <begin position="57"/>
        <end position="74"/>
    </location>
</feature>
<dbReference type="PANTHER" id="PTHR30524">
    <property type="entry name" value="MANNITOL-1-PHOSPHATE 5-DEHYDROGENASE"/>
    <property type="match status" value="1"/>
</dbReference>
<sequence>MSDPKARAIHFGAGNIGRGFIAPLLTDSGYHVTFTDVDKQLIEAINHTGAYNVHILNSTADPSSSEDGKSQVQKISRRPHSRRPDHHFCSDRRNRTPTNQTHHHRSWPLCSRQNRPSTRRGHPSALRSRRWTHQRHRVRERYRGDGQVR</sequence>
<dbReference type="GO" id="GO:0005829">
    <property type="term" value="C:cytosol"/>
    <property type="evidence" value="ECO:0007669"/>
    <property type="project" value="TreeGrafter"/>
</dbReference>
<evidence type="ECO:0000313" key="4">
    <source>
        <dbReference type="EMBL" id="KAK7022282.1"/>
    </source>
</evidence>
<dbReference type="Gene3D" id="3.40.50.720">
    <property type="entry name" value="NAD(P)-binding Rossmann-like Domain"/>
    <property type="match status" value="1"/>
</dbReference>
<feature type="domain" description="Mannitol dehydrogenase N-terminal" evidence="3">
    <location>
        <begin position="7"/>
        <end position="62"/>
    </location>
</feature>
<proteinExistence type="predicted"/>
<evidence type="ECO:0000256" key="2">
    <source>
        <dbReference type="SAM" id="MobiDB-lite"/>
    </source>
</evidence>
<accession>A0AAW0B9N4</accession>
<comment type="caution">
    <text evidence="4">The sequence shown here is derived from an EMBL/GenBank/DDBJ whole genome shotgun (WGS) entry which is preliminary data.</text>
</comment>
<name>A0AAW0B9N4_9AGAR</name>
<feature type="region of interest" description="Disordered" evidence="2">
    <location>
        <begin position="57"/>
        <end position="149"/>
    </location>
</feature>
<dbReference type="Proteomes" id="UP001362999">
    <property type="component" value="Unassembled WGS sequence"/>
</dbReference>
<dbReference type="SUPFAM" id="SSF51735">
    <property type="entry name" value="NAD(P)-binding Rossmann-fold domains"/>
    <property type="match status" value="1"/>
</dbReference>
<dbReference type="InterPro" id="IPR013131">
    <property type="entry name" value="Mannitol_DH_N"/>
</dbReference>
<gene>
    <name evidence="4" type="ORF">R3P38DRAFT_3539033</name>
</gene>
<dbReference type="EMBL" id="JAWWNJ010000037">
    <property type="protein sequence ID" value="KAK7022282.1"/>
    <property type="molecule type" value="Genomic_DNA"/>
</dbReference>
<dbReference type="Pfam" id="PF01232">
    <property type="entry name" value="Mannitol_dh"/>
    <property type="match status" value="1"/>
</dbReference>
<reference evidence="4 5" key="1">
    <citation type="journal article" date="2024" name="J Genomics">
        <title>Draft genome sequencing and assembly of Favolaschia claudopus CIRM-BRFM 2984 isolated from oak limbs.</title>
        <authorList>
            <person name="Navarro D."/>
            <person name="Drula E."/>
            <person name="Chaduli D."/>
            <person name="Cazenave R."/>
            <person name="Ahrendt S."/>
            <person name="Wang J."/>
            <person name="Lipzen A."/>
            <person name="Daum C."/>
            <person name="Barry K."/>
            <person name="Grigoriev I.V."/>
            <person name="Favel A."/>
            <person name="Rosso M.N."/>
            <person name="Martin F."/>
        </authorList>
    </citation>
    <scope>NUCLEOTIDE SEQUENCE [LARGE SCALE GENOMIC DNA]</scope>
    <source>
        <strain evidence="4 5">CIRM-BRFM 2984</strain>
    </source>
</reference>
<keyword evidence="5" id="KW-1185">Reference proteome</keyword>